<dbReference type="Proteomes" id="UP001180087">
    <property type="component" value="Chromosome"/>
</dbReference>
<sequence>MTGKSDNLILFPKWKKRLENESLAALKEKRYSEALEKLDLLIYYNEASSEIHVGKLICLMELGEFGEAQSEVESLLESEDDGFYDYMHIYLTLLFQTDQHDLLVETVDEVLERPDLPSSMKEQYQQLYAISENMRSDLSDRKWKEDMSSLIEAVQAEDHRRQWGLIEEMRKTRIEPDHFIQEMLLDDTVHPVTKTAILLWLKDRNHEGPIGLKKFGHYLEVVPNDLPTLGQFELGLRVRNLLKETEQQDPTRYGLMMEALERYLYVLYPFNEPERNPECIVHALRFASGNDIVEEGSSNCSQYIEELNTCQALYLTIIGT</sequence>
<proteinExistence type="predicted"/>
<organism evidence="1 2">
    <name type="scientific">Aciduricibacillus chroicocephali</name>
    <dbReference type="NCBI Taxonomy" id="3054939"/>
    <lineage>
        <taxon>Bacteria</taxon>
        <taxon>Bacillati</taxon>
        <taxon>Bacillota</taxon>
        <taxon>Bacilli</taxon>
        <taxon>Bacillales</taxon>
        <taxon>Bacillaceae</taxon>
        <taxon>Aciduricibacillus</taxon>
    </lineage>
</organism>
<dbReference type="SUPFAM" id="SSF116965">
    <property type="entry name" value="Hypothetical protein MPN330"/>
    <property type="match status" value="1"/>
</dbReference>
<dbReference type="InterPro" id="IPR011990">
    <property type="entry name" value="TPR-like_helical_dom_sf"/>
</dbReference>
<protein>
    <submittedName>
        <fullName evidence="1">Tetratricopeptide repeat protein</fullName>
    </submittedName>
</protein>
<evidence type="ECO:0000313" key="1">
    <source>
        <dbReference type="EMBL" id="WLV23705.1"/>
    </source>
</evidence>
<accession>A0ABY9KT42</accession>
<dbReference type="Gene3D" id="1.25.40.10">
    <property type="entry name" value="Tetratricopeptide repeat domain"/>
    <property type="match status" value="1"/>
</dbReference>
<dbReference type="SUPFAM" id="SSF48452">
    <property type="entry name" value="TPR-like"/>
    <property type="match status" value="1"/>
</dbReference>
<dbReference type="EMBL" id="CP129113">
    <property type="protein sequence ID" value="WLV23705.1"/>
    <property type="molecule type" value="Genomic_DNA"/>
</dbReference>
<evidence type="ECO:0000313" key="2">
    <source>
        <dbReference type="Proteomes" id="UP001180087"/>
    </source>
</evidence>
<gene>
    <name evidence="1" type="ORF">QR721_08610</name>
</gene>
<reference evidence="1" key="1">
    <citation type="submission" date="2023-06" db="EMBL/GenBank/DDBJ databases">
        <title>A Treasure from Seagulls: Isolation and Description of Aciduricobacillus qingdaonensis gen. nov., sp. nov., a Rare Obligately Uric Acid-utilizing Member in the Family Bacillaceae.</title>
        <authorList>
            <person name="Liu W."/>
            <person name="Wang B."/>
        </authorList>
    </citation>
    <scope>NUCLEOTIDE SEQUENCE</scope>
    <source>
        <strain evidence="1">44XB</strain>
    </source>
</reference>
<keyword evidence="2" id="KW-1185">Reference proteome</keyword>
<dbReference type="RefSeq" id="WP_348025983.1">
    <property type="nucleotide sequence ID" value="NZ_CP129113.1"/>
</dbReference>
<name>A0ABY9KT42_9BACI</name>